<dbReference type="Proteomes" id="UP000187406">
    <property type="component" value="Unassembled WGS sequence"/>
</dbReference>
<reference evidence="2" key="1">
    <citation type="submission" date="2016-04" db="EMBL/GenBank/DDBJ databases">
        <title>Cephalotus genome sequencing.</title>
        <authorList>
            <person name="Fukushima K."/>
            <person name="Hasebe M."/>
            <person name="Fang X."/>
        </authorList>
    </citation>
    <scope>NUCLEOTIDE SEQUENCE [LARGE SCALE GENOMIC DNA]</scope>
    <source>
        <strain evidence="2">cv. St1</strain>
    </source>
</reference>
<dbReference type="AlphaFoldDB" id="A0A1Q3D4E3"/>
<protein>
    <recommendedName>
        <fullName evidence="3">Integrase zinc-binding domain-containing protein</fullName>
    </recommendedName>
</protein>
<evidence type="ECO:0000313" key="1">
    <source>
        <dbReference type="EMBL" id="GAV87376.1"/>
    </source>
</evidence>
<dbReference type="PANTHER" id="PTHR48475">
    <property type="entry name" value="RIBONUCLEASE H"/>
    <property type="match status" value="1"/>
</dbReference>
<sequence length="196" mass="22612">MSGRLVKWSSKLGEYDVKYEARLAIKSQVLADFVGDKECMEEDSSENNKELWKLSVDGSSCVSERGSRIEEARRFVYRSNHYQFREGILYKRSFSFPLVRCLTPSKVNYAFREVHEGVGGKHTGGRTLSNKLLRHGYFLPTMHQDAINFVRKCYMSQRNANISRRPSDPLISITDPWPFVQWGMDFVRPLAMATGQ</sequence>
<dbReference type="InParanoid" id="A0A1Q3D4E3"/>
<name>A0A1Q3D4E3_CEPFO</name>
<dbReference type="Gene3D" id="1.10.340.70">
    <property type="match status" value="1"/>
</dbReference>
<proteinExistence type="predicted"/>
<organism evidence="1 2">
    <name type="scientific">Cephalotus follicularis</name>
    <name type="common">Albany pitcher plant</name>
    <dbReference type="NCBI Taxonomy" id="3775"/>
    <lineage>
        <taxon>Eukaryota</taxon>
        <taxon>Viridiplantae</taxon>
        <taxon>Streptophyta</taxon>
        <taxon>Embryophyta</taxon>
        <taxon>Tracheophyta</taxon>
        <taxon>Spermatophyta</taxon>
        <taxon>Magnoliopsida</taxon>
        <taxon>eudicotyledons</taxon>
        <taxon>Gunneridae</taxon>
        <taxon>Pentapetalae</taxon>
        <taxon>rosids</taxon>
        <taxon>fabids</taxon>
        <taxon>Oxalidales</taxon>
        <taxon>Cephalotaceae</taxon>
        <taxon>Cephalotus</taxon>
    </lineage>
</organism>
<evidence type="ECO:0008006" key="3">
    <source>
        <dbReference type="Google" id="ProtNLM"/>
    </source>
</evidence>
<dbReference type="EMBL" id="BDDD01004285">
    <property type="protein sequence ID" value="GAV87376.1"/>
    <property type="molecule type" value="Genomic_DNA"/>
</dbReference>
<comment type="caution">
    <text evidence="1">The sequence shown here is derived from an EMBL/GenBank/DDBJ whole genome shotgun (WGS) entry which is preliminary data.</text>
</comment>
<accession>A0A1Q3D4E3</accession>
<evidence type="ECO:0000313" key="2">
    <source>
        <dbReference type="Proteomes" id="UP000187406"/>
    </source>
</evidence>
<dbReference type="PANTHER" id="PTHR48475:SF2">
    <property type="entry name" value="RIBONUCLEASE H"/>
    <property type="match status" value="1"/>
</dbReference>
<keyword evidence="2" id="KW-1185">Reference proteome</keyword>
<gene>
    <name evidence="1" type="ORF">CFOL_v3_30802</name>
</gene>